<evidence type="ECO:0000313" key="4">
    <source>
        <dbReference type="EMBL" id="MFC2971645.1"/>
    </source>
</evidence>
<evidence type="ECO:0000313" key="5">
    <source>
        <dbReference type="Proteomes" id="UP001595457"/>
    </source>
</evidence>
<proteinExistence type="predicted"/>
<dbReference type="EC" id="2.3.-.-" evidence="4"/>
<dbReference type="Proteomes" id="UP001595457">
    <property type="component" value="Unassembled WGS sequence"/>
</dbReference>
<dbReference type="EMBL" id="JBHRSJ010000010">
    <property type="protein sequence ID" value="MFC2971645.1"/>
    <property type="molecule type" value="Genomic_DNA"/>
</dbReference>
<keyword evidence="2 4" id="KW-0012">Acyltransferase</keyword>
<dbReference type="Pfam" id="PF00583">
    <property type="entry name" value="Acetyltransf_1"/>
    <property type="match status" value="1"/>
</dbReference>
<dbReference type="InterPro" id="IPR000182">
    <property type="entry name" value="GNAT_dom"/>
</dbReference>
<reference evidence="5" key="1">
    <citation type="journal article" date="2019" name="Int. J. Syst. Evol. Microbiol.">
        <title>The Global Catalogue of Microorganisms (GCM) 10K type strain sequencing project: providing services to taxonomists for standard genome sequencing and annotation.</title>
        <authorList>
            <consortium name="The Broad Institute Genomics Platform"/>
            <consortium name="The Broad Institute Genome Sequencing Center for Infectious Disease"/>
            <person name="Wu L."/>
            <person name="Ma J."/>
        </authorList>
    </citation>
    <scope>NUCLEOTIDE SEQUENCE [LARGE SCALE GENOMIC DNA]</scope>
    <source>
        <strain evidence="5">KCTC 62195</strain>
    </source>
</reference>
<dbReference type="PROSITE" id="PS51186">
    <property type="entry name" value="GNAT"/>
    <property type="match status" value="1"/>
</dbReference>
<dbReference type="CDD" id="cd04301">
    <property type="entry name" value="NAT_SF"/>
    <property type="match status" value="1"/>
</dbReference>
<name>A0ABV7AQR9_9GAMM</name>
<dbReference type="RefSeq" id="WP_377813259.1">
    <property type="nucleotide sequence ID" value="NZ_JBHRSJ010000010.1"/>
</dbReference>
<gene>
    <name evidence="4" type="ORF">ACFOJE_05375</name>
</gene>
<keyword evidence="5" id="KW-1185">Reference proteome</keyword>
<dbReference type="InterPro" id="IPR016181">
    <property type="entry name" value="Acyl_CoA_acyltransferase"/>
</dbReference>
<evidence type="ECO:0000256" key="1">
    <source>
        <dbReference type="ARBA" id="ARBA00022679"/>
    </source>
</evidence>
<dbReference type="InterPro" id="IPR045039">
    <property type="entry name" value="NSI-like"/>
</dbReference>
<dbReference type="PANTHER" id="PTHR43626:SF4">
    <property type="entry name" value="GCN5-RELATED N-ACETYLTRANSFERASE 2, CHLOROPLASTIC"/>
    <property type="match status" value="1"/>
</dbReference>
<feature type="domain" description="N-acetyltransferase" evidence="3">
    <location>
        <begin position="4"/>
        <end position="141"/>
    </location>
</feature>
<dbReference type="SUPFAM" id="SSF55729">
    <property type="entry name" value="Acyl-CoA N-acyltransferases (Nat)"/>
    <property type="match status" value="1"/>
</dbReference>
<protein>
    <submittedName>
        <fullName evidence="4">GNAT family N-acetyltransferase</fullName>
        <ecNumber evidence="4">2.3.-.-</ecNumber>
    </submittedName>
</protein>
<evidence type="ECO:0000259" key="3">
    <source>
        <dbReference type="PROSITE" id="PS51186"/>
    </source>
</evidence>
<organism evidence="4 5">
    <name type="scientific">Azotobacter bryophylli</name>
    <dbReference type="NCBI Taxonomy" id="1986537"/>
    <lineage>
        <taxon>Bacteria</taxon>
        <taxon>Pseudomonadati</taxon>
        <taxon>Pseudomonadota</taxon>
        <taxon>Gammaproteobacteria</taxon>
        <taxon>Pseudomonadales</taxon>
        <taxon>Pseudomonadaceae</taxon>
        <taxon>Azotobacter</taxon>
    </lineage>
</organism>
<evidence type="ECO:0000256" key="2">
    <source>
        <dbReference type="ARBA" id="ARBA00023315"/>
    </source>
</evidence>
<sequence>MPFTWIRSHAAVDWDELSALYRVAPLGEKAPDDLRAAFANSRFACFVYDGERLIGAGRALADGVDCSYLCDIAVHPDYQGHGLGTALVNELVALSAGHRKIILYTSPGKGPLYRKAGFRRMTTAMAIFADEAHALEQGLIEKD</sequence>
<accession>A0ABV7AQR9</accession>
<keyword evidence="1 4" id="KW-0808">Transferase</keyword>
<dbReference type="Gene3D" id="3.40.630.30">
    <property type="match status" value="1"/>
</dbReference>
<dbReference type="GO" id="GO:0016746">
    <property type="term" value="F:acyltransferase activity"/>
    <property type="evidence" value="ECO:0007669"/>
    <property type="project" value="UniProtKB-KW"/>
</dbReference>
<comment type="caution">
    <text evidence="4">The sequence shown here is derived from an EMBL/GenBank/DDBJ whole genome shotgun (WGS) entry which is preliminary data.</text>
</comment>
<dbReference type="PANTHER" id="PTHR43626">
    <property type="entry name" value="ACYL-COA N-ACYLTRANSFERASE"/>
    <property type="match status" value="1"/>
</dbReference>